<protein>
    <submittedName>
        <fullName evidence="1">Pathogenicity locus</fullName>
    </submittedName>
</protein>
<sequence length="89" mass="9261">MQAHFSEAERALLRGIPGVGEGLVRRLERLGIATLAELAGSDAVALTARLALANCSHCSETSPKARRLAEEVTALARRHAAATSADSAP</sequence>
<name>A0A246WNC3_9BURK</name>
<accession>A0A246WNC3</accession>
<organism evidence="1 2">
    <name type="scientific">Herbaspirillum robiniae</name>
    <dbReference type="NCBI Taxonomy" id="2014887"/>
    <lineage>
        <taxon>Bacteria</taxon>
        <taxon>Pseudomonadati</taxon>
        <taxon>Pseudomonadota</taxon>
        <taxon>Betaproteobacteria</taxon>
        <taxon>Burkholderiales</taxon>
        <taxon>Oxalobacteraceae</taxon>
        <taxon>Herbaspirillum</taxon>
    </lineage>
</organism>
<gene>
    <name evidence="1" type="ORF">CEJ42_17355</name>
</gene>
<comment type="caution">
    <text evidence="1">The sequence shown here is derived from an EMBL/GenBank/DDBJ whole genome shotgun (WGS) entry which is preliminary data.</text>
</comment>
<dbReference type="RefSeq" id="WP_088751960.1">
    <property type="nucleotide sequence ID" value="NZ_NJGU01000009.1"/>
</dbReference>
<reference evidence="1 2" key="1">
    <citation type="submission" date="2017-06" db="EMBL/GenBank/DDBJ databases">
        <title>Herbaspirillum phytohormonus sp. nov., isolated from the root nodule of Robinia pseudoacacia in lead-zinc mine.</title>
        <authorList>
            <person name="Fan M."/>
            <person name="Lin Y."/>
        </authorList>
    </citation>
    <scope>NUCLEOTIDE SEQUENCE [LARGE SCALE GENOMIC DNA]</scope>
    <source>
        <strain evidence="1 2">HZ10</strain>
    </source>
</reference>
<proteinExistence type="predicted"/>
<evidence type="ECO:0000313" key="2">
    <source>
        <dbReference type="Proteomes" id="UP000197596"/>
    </source>
</evidence>
<dbReference type="EMBL" id="NJGU01000009">
    <property type="protein sequence ID" value="OWY27850.1"/>
    <property type="molecule type" value="Genomic_DNA"/>
</dbReference>
<evidence type="ECO:0000313" key="1">
    <source>
        <dbReference type="EMBL" id="OWY27850.1"/>
    </source>
</evidence>
<dbReference type="Proteomes" id="UP000197596">
    <property type="component" value="Unassembled WGS sequence"/>
</dbReference>
<dbReference type="Gene3D" id="1.10.150.20">
    <property type="entry name" value="5' to 3' exonuclease, C-terminal subdomain"/>
    <property type="match status" value="1"/>
</dbReference>
<dbReference type="AlphaFoldDB" id="A0A246WNC3"/>